<evidence type="ECO:0000313" key="3">
    <source>
        <dbReference type="Proteomes" id="UP000274822"/>
    </source>
</evidence>
<organism evidence="2 3">
    <name type="scientific">Jimgerdemannia flammicorona</name>
    <dbReference type="NCBI Taxonomy" id="994334"/>
    <lineage>
        <taxon>Eukaryota</taxon>
        <taxon>Fungi</taxon>
        <taxon>Fungi incertae sedis</taxon>
        <taxon>Mucoromycota</taxon>
        <taxon>Mucoromycotina</taxon>
        <taxon>Endogonomycetes</taxon>
        <taxon>Endogonales</taxon>
        <taxon>Endogonaceae</taxon>
        <taxon>Jimgerdemannia</taxon>
    </lineage>
</organism>
<gene>
    <name evidence="2" type="ORF">BC938DRAFT_477275</name>
</gene>
<dbReference type="PANTHER" id="PTHR22715:SF0">
    <property type="entry name" value="TRANSFORMING GROWTH FACTOR BETA REGULATOR 1"/>
    <property type="match status" value="1"/>
</dbReference>
<accession>A0A433PAX7</accession>
<feature type="compositionally biased region" description="Polar residues" evidence="1">
    <location>
        <begin position="142"/>
        <end position="153"/>
    </location>
</feature>
<dbReference type="Pfam" id="PF05965">
    <property type="entry name" value="FYRC"/>
    <property type="match status" value="1"/>
</dbReference>
<sequence>MSSQAPLSGTVRHITRIVGFKSQKVYSSLKDVKKKTTYVNEILDGGEAPIFQVTPEDQPERVFKANSSSGVWKQILDEIQAKGVTAKTHASGPEMLGLTNLGVTKYIQVRARFPDSNGEMTNAERCTKYVMQRWIEDEHNTYRGSSAGPSSITIVHEHPENGFNEE</sequence>
<dbReference type="GO" id="GO:0005634">
    <property type="term" value="C:nucleus"/>
    <property type="evidence" value="ECO:0007669"/>
    <property type="project" value="InterPro"/>
</dbReference>
<evidence type="ECO:0000256" key="1">
    <source>
        <dbReference type="SAM" id="MobiDB-lite"/>
    </source>
</evidence>
<dbReference type="Gene3D" id="3.30.160.360">
    <property type="match status" value="1"/>
</dbReference>
<dbReference type="AlphaFoldDB" id="A0A433PAX7"/>
<evidence type="ECO:0000313" key="2">
    <source>
        <dbReference type="EMBL" id="RUS14672.1"/>
    </source>
</evidence>
<dbReference type="Proteomes" id="UP000274822">
    <property type="component" value="Unassembled WGS sequence"/>
</dbReference>
<dbReference type="EMBL" id="RBNJ01026886">
    <property type="protein sequence ID" value="RUS14672.1"/>
    <property type="molecule type" value="Genomic_DNA"/>
</dbReference>
<reference evidence="2 3" key="1">
    <citation type="journal article" date="2018" name="New Phytol.">
        <title>Phylogenomics of Endogonaceae and evolution of mycorrhizas within Mucoromycota.</title>
        <authorList>
            <person name="Chang Y."/>
            <person name="Desiro A."/>
            <person name="Na H."/>
            <person name="Sandor L."/>
            <person name="Lipzen A."/>
            <person name="Clum A."/>
            <person name="Barry K."/>
            <person name="Grigoriev I.V."/>
            <person name="Martin F.M."/>
            <person name="Stajich J.E."/>
            <person name="Smith M.E."/>
            <person name="Bonito G."/>
            <person name="Spatafora J.W."/>
        </authorList>
    </citation>
    <scope>NUCLEOTIDE SEQUENCE [LARGE SCALE GENOMIC DNA]</scope>
    <source>
        <strain evidence="2 3">AD002</strain>
    </source>
</reference>
<dbReference type="InterPro" id="IPR003889">
    <property type="entry name" value="FYrich_C"/>
</dbReference>
<comment type="caution">
    <text evidence="2">The sequence shown here is derived from an EMBL/GenBank/DDBJ whole genome shotgun (WGS) entry which is preliminary data.</text>
</comment>
<dbReference type="PROSITE" id="PS51543">
    <property type="entry name" value="FYRC"/>
    <property type="match status" value="1"/>
</dbReference>
<name>A0A433PAX7_9FUNG</name>
<protein>
    <submittedName>
        <fullName evidence="2">Uncharacterized protein</fullName>
    </submittedName>
</protein>
<feature type="region of interest" description="Disordered" evidence="1">
    <location>
        <begin position="141"/>
        <end position="166"/>
    </location>
</feature>
<dbReference type="PANTHER" id="PTHR22715">
    <property type="entry name" value="TRANSFORMING GROWTH FACTOR BETA REGULATED GENE 1"/>
    <property type="match status" value="1"/>
</dbReference>
<keyword evidence="3" id="KW-1185">Reference proteome</keyword>
<proteinExistence type="predicted"/>
<dbReference type="GO" id="GO:0051726">
    <property type="term" value="P:regulation of cell cycle"/>
    <property type="evidence" value="ECO:0007669"/>
    <property type="project" value="TreeGrafter"/>
</dbReference>
<dbReference type="InterPro" id="IPR040092">
    <property type="entry name" value="TBRG1"/>
</dbReference>